<name>A0A7E4W851_PANRE</name>
<dbReference type="Proteomes" id="UP000492821">
    <property type="component" value="Unassembled WGS sequence"/>
</dbReference>
<evidence type="ECO:0000313" key="1">
    <source>
        <dbReference type="Proteomes" id="UP000492821"/>
    </source>
</evidence>
<reference evidence="2" key="2">
    <citation type="submission" date="2020-10" db="UniProtKB">
        <authorList>
            <consortium name="WormBaseParasite"/>
        </authorList>
    </citation>
    <scope>IDENTIFICATION</scope>
</reference>
<dbReference type="AlphaFoldDB" id="A0A7E4W851"/>
<reference evidence="1" key="1">
    <citation type="journal article" date="2013" name="Genetics">
        <title>The draft genome and transcriptome of Panagrellus redivivus are shaped by the harsh demands of a free-living lifestyle.</title>
        <authorList>
            <person name="Srinivasan J."/>
            <person name="Dillman A.R."/>
            <person name="Macchietto M.G."/>
            <person name="Heikkinen L."/>
            <person name="Lakso M."/>
            <person name="Fracchia K.M."/>
            <person name="Antoshechkin I."/>
            <person name="Mortazavi A."/>
            <person name="Wong G."/>
            <person name="Sternberg P.W."/>
        </authorList>
    </citation>
    <scope>NUCLEOTIDE SEQUENCE [LARGE SCALE GENOMIC DNA]</scope>
    <source>
        <strain evidence="1">MT8872</strain>
    </source>
</reference>
<sequence>MPNDHAIVATVTPSTTWKFLPESSYNTKNCLPLQRLPRSDSMIVMFHCSVCSRRNVSIDYVPEKTATNLISRYVNTFRRKMCKFACKLTLSFSIHFATND</sequence>
<proteinExistence type="predicted"/>
<organism evidence="1 2">
    <name type="scientific">Panagrellus redivivus</name>
    <name type="common">Microworm</name>
    <dbReference type="NCBI Taxonomy" id="6233"/>
    <lineage>
        <taxon>Eukaryota</taxon>
        <taxon>Metazoa</taxon>
        <taxon>Ecdysozoa</taxon>
        <taxon>Nematoda</taxon>
        <taxon>Chromadorea</taxon>
        <taxon>Rhabditida</taxon>
        <taxon>Tylenchina</taxon>
        <taxon>Panagrolaimomorpha</taxon>
        <taxon>Panagrolaimoidea</taxon>
        <taxon>Panagrolaimidae</taxon>
        <taxon>Panagrellus</taxon>
    </lineage>
</organism>
<accession>A0A7E4W851</accession>
<evidence type="ECO:0000313" key="2">
    <source>
        <dbReference type="WBParaSite" id="Pan_g7571.t1"/>
    </source>
</evidence>
<keyword evidence="1" id="KW-1185">Reference proteome</keyword>
<dbReference type="WBParaSite" id="Pan_g7571.t1">
    <property type="protein sequence ID" value="Pan_g7571.t1"/>
    <property type="gene ID" value="Pan_g7571"/>
</dbReference>
<protein>
    <submittedName>
        <fullName evidence="2">Uncharacterized protein</fullName>
    </submittedName>
</protein>